<keyword evidence="3" id="KW-0677">Repeat</keyword>
<evidence type="ECO:0000256" key="7">
    <source>
        <dbReference type="ARBA" id="ARBA00023098"/>
    </source>
</evidence>
<keyword evidence="7" id="KW-0443">Lipid metabolism</keyword>
<evidence type="ECO:0000256" key="6">
    <source>
        <dbReference type="ARBA" id="ARBA00022963"/>
    </source>
</evidence>
<dbReference type="GO" id="GO:0009395">
    <property type="term" value="P:phospholipid catabolic process"/>
    <property type="evidence" value="ECO:0007669"/>
    <property type="project" value="TreeGrafter"/>
</dbReference>
<evidence type="ECO:0000259" key="8">
    <source>
        <dbReference type="PROSITE" id="PS50035"/>
    </source>
</evidence>
<protein>
    <recommendedName>
        <fullName evidence="1">phospholipase D</fullName>
        <ecNumber evidence="1">3.1.4.4</ecNumber>
    </recommendedName>
</protein>
<dbReference type="AlphaFoldDB" id="A0A1X6NKF6"/>
<dbReference type="EMBL" id="KV919809">
    <property type="protein sequence ID" value="OSX69078.1"/>
    <property type="molecule type" value="Genomic_DNA"/>
</dbReference>
<evidence type="ECO:0000256" key="1">
    <source>
        <dbReference type="ARBA" id="ARBA00012027"/>
    </source>
</evidence>
<evidence type="ECO:0000313" key="10">
    <source>
        <dbReference type="Proteomes" id="UP000218209"/>
    </source>
</evidence>
<feature type="domain" description="PLD phosphodiesterase" evidence="8">
    <location>
        <begin position="175"/>
        <end position="214"/>
    </location>
</feature>
<organism evidence="9 10">
    <name type="scientific">Porphyra umbilicalis</name>
    <name type="common">Purple laver</name>
    <name type="synonym">Red alga</name>
    <dbReference type="NCBI Taxonomy" id="2786"/>
    <lineage>
        <taxon>Eukaryota</taxon>
        <taxon>Rhodophyta</taxon>
        <taxon>Bangiophyceae</taxon>
        <taxon>Bangiales</taxon>
        <taxon>Bangiaceae</taxon>
        <taxon>Porphyra</taxon>
    </lineage>
</organism>
<dbReference type="PANTHER" id="PTHR18896">
    <property type="entry name" value="PHOSPHOLIPASE D"/>
    <property type="match status" value="1"/>
</dbReference>
<dbReference type="SMART" id="SM00155">
    <property type="entry name" value="PLDc"/>
    <property type="match status" value="2"/>
</dbReference>
<dbReference type="OrthoDB" id="14911at2759"/>
<keyword evidence="2" id="KW-0479">Metal-binding</keyword>
<dbReference type="InterPro" id="IPR024632">
    <property type="entry name" value="PLipase_D_C"/>
</dbReference>
<keyword evidence="6" id="KW-0442">Lipid degradation</keyword>
<dbReference type="GO" id="GO:0046872">
    <property type="term" value="F:metal ion binding"/>
    <property type="evidence" value="ECO:0007669"/>
    <property type="project" value="UniProtKB-KW"/>
</dbReference>
<dbReference type="SUPFAM" id="SSF56024">
    <property type="entry name" value="Phospholipase D/nuclease"/>
    <property type="match status" value="2"/>
</dbReference>
<dbReference type="InterPro" id="IPR015679">
    <property type="entry name" value="PLipase_D_fam"/>
</dbReference>
<dbReference type="InterPro" id="IPR001736">
    <property type="entry name" value="PLipase_D/transphosphatidylase"/>
</dbReference>
<gene>
    <name evidence="9" type="ORF">BU14_1896s0001</name>
</gene>
<keyword evidence="10" id="KW-1185">Reference proteome</keyword>
<evidence type="ECO:0000256" key="3">
    <source>
        <dbReference type="ARBA" id="ARBA00022737"/>
    </source>
</evidence>
<dbReference type="Pfam" id="PF12357">
    <property type="entry name" value="PLD_C"/>
    <property type="match status" value="1"/>
</dbReference>
<dbReference type="Gene3D" id="3.30.870.10">
    <property type="entry name" value="Endonuclease Chain A"/>
    <property type="match status" value="2"/>
</dbReference>
<keyword evidence="4" id="KW-0378">Hydrolase</keyword>
<dbReference type="GO" id="GO:0004630">
    <property type="term" value="F:phospholipase D activity"/>
    <property type="evidence" value="ECO:0007669"/>
    <property type="project" value="UniProtKB-EC"/>
</dbReference>
<evidence type="ECO:0000256" key="4">
    <source>
        <dbReference type="ARBA" id="ARBA00022801"/>
    </source>
</evidence>
<dbReference type="PANTHER" id="PTHR18896:SF60">
    <property type="entry name" value="PHOSPHOLIPASE D"/>
    <property type="match status" value="1"/>
</dbReference>
<proteinExistence type="predicted"/>
<accession>A0A1X6NKF6</accession>
<feature type="domain" description="PLD phosphodiesterase" evidence="8">
    <location>
        <begin position="542"/>
        <end position="569"/>
    </location>
</feature>
<name>A0A1X6NKF6_PORUM</name>
<keyword evidence="5" id="KW-0106">Calcium</keyword>
<evidence type="ECO:0000256" key="5">
    <source>
        <dbReference type="ARBA" id="ARBA00022837"/>
    </source>
</evidence>
<dbReference type="PROSITE" id="PS50035">
    <property type="entry name" value="PLD"/>
    <property type="match status" value="2"/>
</dbReference>
<dbReference type="EC" id="3.1.4.4" evidence="1"/>
<evidence type="ECO:0000256" key="2">
    <source>
        <dbReference type="ARBA" id="ARBA00022723"/>
    </source>
</evidence>
<dbReference type="Proteomes" id="UP000218209">
    <property type="component" value="Unassembled WGS sequence"/>
</dbReference>
<dbReference type="GO" id="GO:0005886">
    <property type="term" value="C:plasma membrane"/>
    <property type="evidence" value="ECO:0007669"/>
    <property type="project" value="TreeGrafter"/>
</dbReference>
<dbReference type="Pfam" id="PF00614">
    <property type="entry name" value="PLDc"/>
    <property type="match status" value="1"/>
</dbReference>
<reference evidence="9 10" key="1">
    <citation type="submission" date="2017-03" db="EMBL/GenBank/DDBJ databases">
        <title>WGS assembly of Porphyra umbilicalis.</title>
        <authorList>
            <person name="Brawley S.H."/>
            <person name="Blouin N.A."/>
            <person name="Ficko-Blean E."/>
            <person name="Wheeler G.L."/>
            <person name="Lohr M."/>
            <person name="Goodson H.V."/>
            <person name="Jenkins J.W."/>
            <person name="Blaby-Haas C.E."/>
            <person name="Helliwell K.E."/>
            <person name="Chan C."/>
            <person name="Marriage T."/>
            <person name="Bhattacharya D."/>
            <person name="Klein A.S."/>
            <person name="Badis Y."/>
            <person name="Brodie J."/>
            <person name="Cao Y."/>
            <person name="Collen J."/>
            <person name="Dittami S.M."/>
            <person name="Gachon C.M."/>
            <person name="Green B.R."/>
            <person name="Karpowicz S."/>
            <person name="Kim J.W."/>
            <person name="Kudahl U."/>
            <person name="Lin S."/>
            <person name="Michel G."/>
            <person name="Mittag M."/>
            <person name="Olson B.J."/>
            <person name="Pangilinan J."/>
            <person name="Peng Y."/>
            <person name="Qiu H."/>
            <person name="Shu S."/>
            <person name="Singer J.T."/>
            <person name="Smith A.G."/>
            <person name="Sprecher B.N."/>
            <person name="Wagner V."/>
            <person name="Wang W."/>
            <person name="Wang Z.-Y."/>
            <person name="Yan J."/>
            <person name="Yarish C."/>
            <person name="Zoeuner-Riek S."/>
            <person name="Zhuang Y."/>
            <person name="Zou Y."/>
            <person name="Lindquist E.A."/>
            <person name="Grimwood J."/>
            <person name="Barry K."/>
            <person name="Rokhsar D.S."/>
            <person name="Schmutz J."/>
            <person name="Stiller J.W."/>
            <person name="Grossman A.R."/>
            <person name="Prochnik S.E."/>
        </authorList>
    </citation>
    <scope>NUCLEOTIDE SEQUENCE [LARGE SCALE GENOMIC DNA]</scope>
    <source>
        <strain evidence="9">4086291</strain>
    </source>
</reference>
<evidence type="ECO:0000313" key="9">
    <source>
        <dbReference type="EMBL" id="OSX69078.1"/>
    </source>
</evidence>
<sequence length="700" mass="73471">MDVPRCFFPLHTGPAAGTVRLYQDAHVHAGMLPPVVDGNGAPVTVGRPAWVDLWAALEGASIVIYIAGWAVDAGLRLVREATPAGGGGAGGGGLPAETLGELLKRKAASGVRVCVMVWNELASVTVGGVGVSGGLMGTGDEALVAYFRGSPVSAVGVSRRDDGTSGMFGGLAVGGLWTHHQKTVIVDSPPPPHHPPGIPHLTAFVGGLDLTTGRWDTPQHSLFRTKTTYHSADFHQACLAGASPAYSPREPWHDIHASVSGAPAVDVMANFTARWAVQAGRPTAVAPLSQFALPDAGGGVQPGMATWGAPGAVGPAGVADGWPPAGGGGFGGPGLRSGDEWGVQILRSIDGRSAGFGDTAAVAAREGGEALSMKKGRWVDDSIYRGYLWAIRGAQRFVYLENQYFMGSSHAWRPNPSDAVDQLIPMELTLKIIHKIRARCPFAVYVVIPLQPEGTSPAAVEEILFWQGQTVRAMYTRIGAALDEVYGPVGGGGSGGGGRPLPTDYLQFFCLLNRESTQHDPKGFVAAPAGSASGAPARHRRGAIYVHSKMAIIDDEYLIVGSANLNDRSMSGARDTEIAAAVHQPAHSRVRLVPGTPARGEVHAFRLALWAEHAGVLETVFLGPEDPACARRLRAIAEANWVDYVEPTTADAVRDLRGHLAPYPYEVDAAGGVTPRGVQLPDLPFRVMGRDSFLPNTLTT</sequence>